<reference evidence="2" key="8">
    <citation type="journal article" date="2005" name="Science">
        <title>Antisense Transcription in the Mammalian Transcriptome.</title>
        <authorList>
            <consortium name="RIKEN Genome Exploration Research Group and Genome Science Group (Genome Network Project Core Group) and the FANTOM Consortium"/>
        </authorList>
    </citation>
    <scope>NUCLEOTIDE SEQUENCE</scope>
    <source>
        <strain evidence="2">C57BL/6J</strain>
        <tissue evidence="2">Testis</tissue>
    </source>
</reference>
<reference evidence="2" key="7">
    <citation type="journal article" date="2005" name="Science">
        <title>The Transcriptional Landscape of the Mammalian Genome.</title>
        <authorList>
            <consortium name="The FANTOM Consortium"/>
            <consortium name="Riken Genome Exploration Research Group and Genome Science Group (Genome Network Project Core Group)"/>
        </authorList>
    </citation>
    <scope>NUCLEOTIDE SEQUENCE</scope>
    <source>
        <strain evidence="2">C57BL/6J</strain>
        <tissue evidence="2">Testis</tissue>
    </source>
</reference>
<organism evidence="2">
    <name type="scientific">Mus musculus</name>
    <name type="common">Mouse</name>
    <dbReference type="NCBI Taxonomy" id="10090"/>
    <lineage>
        <taxon>Eukaryota</taxon>
        <taxon>Metazoa</taxon>
        <taxon>Chordata</taxon>
        <taxon>Craniata</taxon>
        <taxon>Vertebrata</taxon>
        <taxon>Euteleostomi</taxon>
        <taxon>Mammalia</taxon>
        <taxon>Eutheria</taxon>
        <taxon>Euarchontoglires</taxon>
        <taxon>Glires</taxon>
        <taxon>Rodentia</taxon>
        <taxon>Myomorpha</taxon>
        <taxon>Muroidea</taxon>
        <taxon>Muridae</taxon>
        <taxon>Murinae</taxon>
        <taxon>Mus</taxon>
        <taxon>Mus</taxon>
    </lineage>
</organism>
<name>Q8CD34_MOUSE</name>
<feature type="compositionally biased region" description="Basic and acidic residues" evidence="1">
    <location>
        <begin position="79"/>
        <end position="94"/>
    </location>
</feature>
<evidence type="ECO:0000313" key="2">
    <source>
        <dbReference type="EMBL" id="BAC27448.1"/>
    </source>
</evidence>
<reference evidence="2" key="6">
    <citation type="journal article" date="2002" name="Nature">
        <title>Analysis of the mouse transcriptome based on functional annotation of 60,770 full-length cDNAs.</title>
        <authorList>
            <consortium name="The FANTOM Consortium and the RIKEN Genome Exploration Research Group Phase I and II Team"/>
        </authorList>
    </citation>
    <scope>NUCLEOTIDE SEQUENCE</scope>
    <source>
        <strain evidence="2">C57BL/6J</strain>
        <tissue evidence="2">Testis</tissue>
    </source>
</reference>
<dbReference type="EMBL" id="AK031555">
    <property type="protein sequence ID" value="BAC27448.1"/>
    <property type="molecule type" value="mRNA"/>
</dbReference>
<gene>
    <name evidence="3" type="primary">Tead3</name>
</gene>
<reference evidence="2" key="5">
    <citation type="submission" date="2001-07" db="EMBL/GenBank/DDBJ databases">
        <authorList>
            <person name="Adachi J."/>
            <person name="Aizawa K."/>
            <person name="Akimura T."/>
            <person name="Arakawa T."/>
            <person name="Bono H."/>
            <person name="Carninci P."/>
            <person name="Fukuda S."/>
            <person name="Furuno M."/>
            <person name="Hanagaki T."/>
            <person name="Hara A."/>
            <person name="Hashizume W."/>
            <person name="Hayashida K."/>
            <person name="Hayatsu N."/>
            <person name="Hiramoto K."/>
            <person name="Hiraoka T."/>
            <person name="Hirozane T."/>
            <person name="Hori F."/>
            <person name="Imotani K."/>
            <person name="Ishii Y."/>
            <person name="Itoh M."/>
            <person name="Kagawa I."/>
            <person name="Kasukawa T."/>
            <person name="Katoh H."/>
            <person name="Kawai J."/>
            <person name="Kojima Y."/>
            <person name="Kondo S."/>
            <person name="Konno H."/>
            <person name="Kouda M."/>
            <person name="Koya S."/>
            <person name="Kurihara C."/>
            <person name="Matsuyama T."/>
            <person name="Miyazaki A."/>
            <person name="Murata M."/>
            <person name="Nakamura M."/>
            <person name="Nishi K."/>
            <person name="Nomura K."/>
            <person name="Numazaki R."/>
            <person name="Ohno M."/>
            <person name="Ohsato N."/>
            <person name="Okazaki Y."/>
            <person name="Saito R."/>
            <person name="Saitoh H."/>
            <person name="Sakai C."/>
            <person name="Sakai K."/>
            <person name="Sakazume N."/>
            <person name="Sano H."/>
            <person name="Sasaki D."/>
            <person name="Shibata K."/>
            <person name="Shinagawa A."/>
            <person name="Shiraki T."/>
            <person name="Sogabe Y."/>
            <person name="Tagami M."/>
            <person name="Tagawa A."/>
            <person name="Takahashi F."/>
            <person name="Takaku-Akahira S."/>
            <person name="Takeda Y."/>
            <person name="Tanaka T."/>
            <person name="Tomaru A."/>
            <person name="Toya T."/>
            <person name="Yasunishi A."/>
            <person name="Muramatsu M."/>
            <person name="Hayashizaki Y."/>
        </authorList>
    </citation>
    <scope>NUCLEOTIDE SEQUENCE</scope>
    <source>
        <strain evidence="2">C57BL/6J</strain>
        <tissue evidence="2">Testis</tissue>
    </source>
</reference>
<protein>
    <submittedName>
        <fullName evidence="2">Uncharacterized protein</fullName>
    </submittedName>
</protein>
<dbReference type="AlphaFoldDB" id="Q8CD34"/>
<evidence type="ECO:0000256" key="1">
    <source>
        <dbReference type="SAM" id="MobiDB-lite"/>
    </source>
</evidence>
<reference evidence="2" key="4">
    <citation type="journal article" date="2001" name="Nature">
        <title>Functional annotation of a full-length mouse cDNA collection.</title>
        <authorList>
            <consortium name="The RIKEN Genome Exploration Research Group Phase II Team and the FANTOM Consortium"/>
        </authorList>
    </citation>
    <scope>NUCLEOTIDE SEQUENCE</scope>
    <source>
        <strain evidence="2">C57BL/6J</strain>
        <tissue evidence="2">Testis</tissue>
    </source>
</reference>
<reference evidence="2" key="1">
    <citation type="journal article" date="1999" name="Methods Enzymol.">
        <title>High-efficiency full-length cDNA cloning.</title>
        <authorList>
            <person name="Carninci P."/>
            <person name="Hayashizaki Y."/>
        </authorList>
    </citation>
    <scope>NUCLEOTIDE SEQUENCE</scope>
    <source>
        <strain evidence="2">C57BL/6J</strain>
        <tissue evidence="2">Testis</tissue>
    </source>
</reference>
<sequence length="214" mass="22207">MAGTRDTLGVLSYCPARAGAQDLGAGNFGGKGGDALREAPPTHPTPPRPGGWEARSVPGARAWPRRVPGCAPRAAGLEGLRRDSYPGRPLDSREPASPGLHAGLSQGAPVWPLLAAALGPGPGVWKPQCEPGACAHPKAWGDACPLQFCRPPRGESQLLAPGASLGTRLDLGPSPHFSGELVKAIVGDRASLPTRVLSIVCHVFIPAWEGRLER</sequence>
<accession>Q8CD34</accession>
<reference evidence="2" key="2">
    <citation type="journal article" date="2000" name="Genome Res.">
        <title>Normalization and subtraction of cap-trapper-selected cDNAs to prepare full-length cDNA libraries for rapid discovery of new genes.</title>
        <authorList>
            <person name="Carninci P."/>
            <person name="Shibata Y."/>
            <person name="Hayatsu N."/>
            <person name="Sugahara Y."/>
            <person name="Shibata K."/>
            <person name="Itoh M."/>
            <person name="Konno H."/>
            <person name="Okazaki Y."/>
            <person name="Muramatsu M."/>
            <person name="Hayashizaki Y."/>
        </authorList>
    </citation>
    <scope>NUCLEOTIDE SEQUENCE</scope>
    <source>
        <strain evidence="2">C57BL/6J</strain>
        <tissue evidence="2">Testis</tissue>
    </source>
</reference>
<reference evidence="2" key="3">
    <citation type="journal article" date="2000" name="Genome Res.">
        <title>RIKEN integrated sequence analysis (RISA) system--384-format sequencing pipeline with 384 multicapillary sequencer.</title>
        <authorList>
            <person name="Shibata K."/>
            <person name="Itoh M."/>
            <person name="Aizawa K."/>
            <person name="Nagaoka S."/>
            <person name="Sasaki N."/>
            <person name="Carninci P."/>
            <person name="Konno H."/>
            <person name="Akiyama J."/>
            <person name="Nishi K."/>
            <person name="Kitsunai T."/>
            <person name="Tashiro H."/>
            <person name="Itoh M."/>
            <person name="Sumi N."/>
            <person name="Ishii Y."/>
            <person name="Nakamura S."/>
            <person name="Hazama M."/>
            <person name="Nishine T."/>
            <person name="Harada A."/>
            <person name="Yamamoto R."/>
            <person name="Matsumoto H."/>
            <person name="Sakaguchi S."/>
            <person name="Ikegami T."/>
            <person name="Kashiwagi K."/>
            <person name="Fujiwake S."/>
            <person name="Inoue K."/>
            <person name="Togawa Y."/>
            <person name="Izawa M."/>
            <person name="Ohara E."/>
            <person name="Watahiki M."/>
            <person name="Yoneda Y."/>
            <person name="Ishikawa T."/>
            <person name="Ozawa K."/>
            <person name="Tanaka T."/>
            <person name="Matsuura S."/>
            <person name="Kawai J."/>
            <person name="Okazaki Y."/>
            <person name="Muramatsu M."/>
            <person name="Inoue Y."/>
            <person name="Kira A."/>
            <person name="Hayashizaki Y."/>
        </authorList>
    </citation>
    <scope>NUCLEOTIDE SEQUENCE</scope>
    <source>
        <strain evidence="2">C57BL/6J</strain>
        <tissue evidence="2">Testis</tissue>
    </source>
</reference>
<dbReference type="AGR" id="MGI:109241"/>
<dbReference type="MGI" id="MGI:109241">
    <property type="gene designation" value="Tead3"/>
</dbReference>
<evidence type="ECO:0000313" key="3">
    <source>
        <dbReference type="MGI" id="MGI:109241"/>
    </source>
</evidence>
<feature type="region of interest" description="Disordered" evidence="1">
    <location>
        <begin position="25"/>
        <end position="99"/>
    </location>
</feature>
<proteinExistence type="evidence at transcript level"/>